<dbReference type="EMBL" id="CAJHJT010000012">
    <property type="protein sequence ID" value="CAD6999914.1"/>
    <property type="molecule type" value="Genomic_DNA"/>
</dbReference>
<dbReference type="AlphaFoldDB" id="A0A811UMA8"/>
<sequence length="52" mass="5927">MQELPAPKMDRSSSGSRKIYKVRAGGDVFSGNLWKLSEHCRVFQDKAKEIED</sequence>
<evidence type="ECO:0000313" key="2">
    <source>
        <dbReference type="Proteomes" id="UP000606786"/>
    </source>
</evidence>
<keyword evidence="2" id="KW-1185">Reference proteome</keyword>
<comment type="caution">
    <text evidence="1">The sequence shown here is derived from an EMBL/GenBank/DDBJ whole genome shotgun (WGS) entry which is preliminary data.</text>
</comment>
<gene>
    <name evidence="1" type="ORF">CCAP1982_LOCUS8425</name>
</gene>
<proteinExistence type="predicted"/>
<reference evidence="1" key="1">
    <citation type="submission" date="2020-11" db="EMBL/GenBank/DDBJ databases">
        <authorList>
            <person name="Whitehead M."/>
        </authorList>
    </citation>
    <scope>NUCLEOTIDE SEQUENCE</scope>
    <source>
        <strain evidence="1">EGII</strain>
    </source>
</reference>
<name>A0A811UMA8_CERCA</name>
<evidence type="ECO:0000313" key="1">
    <source>
        <dbReference type="EMBL" id="CAD6999914.1"/>
    </source>
</evidence>
<protein>
    <submittedName>
        <fullName evidence="1">(Mediterranean fruit fly) hypothetical protein</fullName>
    </submittedName>
</protein>
<feature type="non-terminal residue" evidence="1">
    <location>
        <position position="52"/>
    </location>
</feature>
<dbReference type="Proteomes" id="UP000606786">
    <property type="component" value="Unassembled WGS sequence"/>
</dbReference>
<accession>A0A811UMA8</accession>
<organism evidence="1 2">
    <name type="scientific">Ceratitis capitata</name>
    <name type="common">Mediterranean fruit fly</name>
    <name type="synonym">Tephritis capitata</name>
    <dbReference type="NCBI Taxonomy" id="7213"/>
    <lineage>
        <taxon>Eukaryota</taxon>
        <taxon>Metazoa</taxon>
        <taxon>Ecdysozoa</taxon>
        <taxon>Arthropoda</taxon>
        <taxon>Hexapoda</taxon>
        <taxon>Insecta</taxon>
        <taxon>Pterygota</taxon>
        <taxon>Neoptera</taxon>
        <taxon>Endopterygota</taxon>
        <taxon>Diptera</taxon>
        <taxon>Brachycera</taxon>
        <taxon>Muscomorpha</taxon>
        <taxon>Tephritoidea</taxon>
        <taxon>Tephritidae</taxon>
        <taxon>Ceratitis</taxon>
        <taxon>Ceratitis</taxon>
    </lineage>
</organism>